<dbReference type="EMBL" id="SNZV01000008">
    <property type="protein sequence ID" value="TDS11017.1"/>
    <property type="molecule type" value="Genomic_DNA"/>
</dbReference>
<dbReference type="PROSITE" id="PS51898">
    <property type="entry name" value="TYR_RECOMBINASE"/>
    <property type="match status" value="1"/>
</dbReference>
<reference evidence="5 6" key="1">
    <citation type="submission" date="2019-03" db="EMBL/GenBank/DDBJ databases">
        <title>Genomic Encyclopedia of Type Strains, Phase III (KMG-III): the genomes of soil and plant-associated and newly described type strains.</title>
        <authorList>
            <person name="Whitman W."/>
        </authorList>
    </citation>
    <scope>NUCLEOTIDE SEQUENCE [LARGE SCALE GENOMIC DNA]</scope>
    <source>
        <strain evidence="5 6">CGMCC 1.12801</strain>
    </source>
</reference>
<comment type="caution">
    <text evidence="5">The sequence shown here is derived from an EMBL/GenBank/DDBJ whole genome shotgun (WGS) entry which is preliminary data.</text>
</comment>
<dbReference type="Proteomes" id="UP000294752">
    <property type="component" value="Unassembled WGS sequence"/>
</dbReference>
<dbReference type="AlphaFoldDB" id="A0A4R7CSN9"/>
<evidence type="ECO:0000256" key="1">
    <source>
        <dbReference type="ARBA" id="ARBA00008857"/>
    </source>
</evidence>
<comment type="similarity">
    <text evidence="1">Belongs to the 'phage' integrase family.</text>
</comment>
<protein>
    <submittedName>
        <fullName evidence="5">Phage integrase family protein</fullName>
    </submittedName>
</protein>
<evidence type="ECO:0000256" key="2">
    <source>
        <dbReference type="ARBA" id="ARBA00023125"/>
    </source>
</evidence>
<proteinExistence type="inferred from homology"/>
<dbReference type="InterPro" id="IPR050090">
    <property type="entry name" value="Tyrosine_recombinase_XerCD"/>
</dbReference>
<accession>A0A4R7CSN9</accession>
<feature type="domain" description="Tyr recombinase" evidence="4">
    <location>
        <begin position="30"/>
        <end position="144"/>
    </location>
</feature>
<dbReference type="InterPro" id="IPR002104">
    <property type="entry name" value="Integrase_catalytic"/>
</dbReference>
<dbReference type="SUPFAM" id="SSF56349">
    <property type="entry name" value="DNA breaking-rejoining enzymes"/>
    <property type="match status" value="1"/>
</dbReference>
<keyword evidence="3" id="KW-0233">DNA recombination</keyword>
<evidence type="ECO:0000259" key="4">
    <source>
        <dbReference type="PROSITE" id="PS51898"/>
    </source>
</evidence>
<dbReference type="GO" id="GO:0003677">
    <property type="term" value="F:DNA binding"/>
    <property type="evidence" value="ECO:0007669"/>
    <property type="project" value="UniProtKB-KW"/>
</dbReference>
<dbReference type="PANTHER" id="PTHR30349:SF41">
    <property type="entry name" value="INTEGRASE_RECOMBINASE PROTEIN MJ0367-RELATED"/>
    <property type="match status" value="1"/>
</dbReference>
<gene>
    <name evidence="5" type="ORF">B0I21_10874</name>
</gene>
<evidence type="ECO:0000256" key="3">
    <source>
        <dbReference type="ARBA" id="ARBA00023172"/>
    </source>
</evidence>
<dbReference type="PANTHER" id="PTHR30349">
    <property type="entry name" value="PHAGE INTEGRASE-RELATED"/>
    <property type="match status" value="1"/>
</dbReference>
<evidence type="ECO:0000313" key="6">
    <source>
        <dbReference type="Proteomes" id="UP000294752"/>
    </source>
</evidence>
<dbReference type="GO" id="GO:0015074">
    <property type="term" value="P:DNA integration"/>
    <property type="evidence" value="ECO:0007669"/>
    <property type="project" value="InterPro"/>
</dbReference>
<dbReference type="Pfam" id="PF00589">
    <property type="entry name" value="Phage_integrase"/>
    <property type="match status" value="1"/>
</dbReference>
<keyword evidence="6" id="KW-1185">Reference proteome</keyword>
<dbReference type="GO" id="GO:0006310">
    <property type="term" value="P:DNA recombination"/>
    <property type="evidence" value="ECO:0007669"/>
    <property type="project" value="UniProtKB-KW"/>
</dbReference>
<keyword evidence="2" id="KW-0238">DNA-binding</keyword>
<organism evidence="5 6">
    <name type="scientific">Sphingobacterium paludis</name>
    <dbReference type="NCBI Taxonomy" id="1476465"/>
    <lineage>
        <taxon>Bacteria</taxon>
        <taxon>Pseudomonadati</taxon>
        <taxon>Bacteroidota</taxon>
        <taxon>Sphingobacteriia</taxon>
        <taxon>Sphingobacteriales</taxon>
        <taxon>Sphingobacteriaceae</taxon>
        <taxon>Sphingobacterium</taxon>
    </lineage>
</organism>
<dbReference type="InterPro" id="IPR013762">
    <property type="entry name" value="Integrase-like_cat_sf"/>
</dbReference>
<sequence length="144" mass="16979">MNYVSQTTNAMILNEKIKLDYLYSKRHLNKLPNFFSKEEIRLLLDNTENNKHKAILETIYSCGLRLSELLNLKIKDIRSSDKIIRINQSKGNKDRIVSLPNKLLDILREYYLFINLGTIFLKEKVEIDIMKEVFSLFKKIIING</sequence>
<name>A0A4R7CSN9_9SPHI</name>
<evidence type="ECO:0000313" key="5">
    <source>
        <dbReference type="EMBL" id="TDS11017.1"/>
    </source>
</evidence>
<dbReference type="Gene3D" id="1.10.443.10">
    <property type="entry name" value="Intergrase catalytic core"/>
    <property type="match status" value="1"/>
</dbReference>
<dbReference type="InterPro" id="IPR011010">
    <property type="entry name" value="DNA_brk_join_enz"/>
</dbReference>